<evidence type="ECO:0000313" key="2">
    <source>
        <dbReference type="EMBL" id="BAD68962.1"/>
    </source>
</evidence>
<feature type="compositionally biased region" description="Low complexity" evidence="1">
    <location>
        <begin position="1"/>
        <end position="12"/>
    </location>
</feature>
<accession>Q5VNL4</accession>
<dbReference type="EMBL" id="AP004610">
    <property type="protein sequence ID" value="BAD68962.1"/>
    <property type="molecule type" value="Genomic_DNA"/>
</dbReference>
<feature type="region of interest" description="Disordered" evidence="1">
    <location>
        <begin position="1"/>
        <end position="67"/>
    </location>
</feature>
<gene>
    <name evidence="2" type="primary">B1109A06.13</name>
</gene>
<proteinExistence type="predicted"/>
<organism evidence="2">
    <name type="scientific">Oryza sativa subsp. japonica</name>
    <name type="common">Rice</name>
    <dbReference type="NCBI Taxonomy" id="39947"/>
    <lineage>
        <taxon>Eukaryota</taxon>
        <taxon>Viridiplantae</taxon>
        <taxon>Streptophyta</taxon>
        <taxon>Embryophyta</taxon>
        <taxon>Tracheophyta</taxon>
        <taxon>Spermatophyta</taxon>
        <taxon>Magnoliopsida</taxon>
        <taxon>Liliopsida</taxon>
        <taxon>Poales</taxon>
        <taxon>Poaceae</taxon>
        <taxon>BOP clade</taxon>
        <taxon>Oryzoideae</taxon>
        <taxon>Oryzeae</taxon>
        <taxon>Oryzinae</taxon>
        <taxon>Oryza</taxon>
        <taxon>Oryza sativa</taxon>
    </lineage>
</organism>
<feature type="compositionally biased region" description="Polar residues" evidence="1">
    <location>
        <begin position="46"/>
        <end position="60"/>
    </location>
</feature>
<protein>
    <submittedName>
        <fullName evidence="2">Uncharacterized protein</fullName>
    </submittedName>
</protein>
<dbReference type="AlphaFoldDB" id="Q5VNL4"/>
<sequence>MAPQRHAAAAVATPPPPPPRRRANRRPDAATPPLTNENENDRTNESEMNTSTKDVLSESSVKPEWKS</sequence>
<name>Q5VNL4_ORYSJ</name>
<dbReference type="Proteomes" id="UP000817658">
    <property type="component" value="Chromosome 1"/>
</dbReference>
<reference evidence="2" key="1">
    <citation type="submission" date="2002-01" db="EMBL/GenBank/DDBJ databases">
        <title>Oryza sativa nipponbare(GA3) genomic DNA, chromosome 1, BAC clone:B1109A06.</title>
        <authorList>
            <person name="Sasaki T."/>
            <person name="Matsumoto T."/>
            <person name="Yamamoto K."/>
        </authorList>
    </citation>
    <scope>NUCLEOTIDE SEQUENCE</scope>
</reference>
<evidence type="ECO:0000256" key="1">
    <source>
        <dbReference type="SAM" id="MobiDB-lite"/>
    </source>
</evidence>